<dbReference type="SUPFAM" id="SSF54523">
    <property type="entry name" value="Pili subunits"/>
    <property type="match status" value="1"/>
</dbReference>
<dbReference type="InterPro" id="IPR022346">
    <property type="entry name" value="T2SS_GspH"/>
</dbReference>
<keyword evidence="14" id="KW-1185">Reference proteome</keyword>
<dbReference type="InterPro" id="IPR012902">
    <property type="entry name" value="N_methyl_site"/>
</dbReference>
<dbReference type="Pfam" id="PF07963">
    <property type="entry name" value="N_methyl"/>
    <property type="match status" value="1"/>
</dbReference>
<evidence type="ECO:0000313" key="14">
    <source>
        <dbReference type="Proteomes" id="UP001597110"/>
    </source>
</evidence>
<keyword evidence="5" id="KW-0997">Cell inner membrane</keyword>
<evidence type="ECO:0000256" key="6">
    <source>
        <dbReference type="ARBA" id="ARBA00022692"/>
    </source>
</evidence>
<dbReference type="InterPro" id="IPR045584">
    <property type="entry name" value="Pilin-like"/>
</dbReference>
<dbReference type="Proteomes" id="UP001597110">
    <property type="component" value="Unassembled WGS sequence"/>
</dbReference>
<reference evidence="14" key="1">
    <citation type="journal article" date="2019" name="Int. J. Syst. Evol. Microbiol.">
        <title>The Global Catalogue of Microorganisms (GCM) 10K type strain sequencing project: providing services to taxonomists for standard genome sequencing and annotation.</title>
        <authorList>
            <consortium name="The Broad Institute Genomics Platform"/>
            <consortium name="The Broad Institute Genome Sequencing Center for Infectious Disease"/>
            <person name="Wu L."/>
            <person name="Ma J."/>
        </authorList>
    </citation>
    <scope>NUCLEOTIDE SEQUENCE [LARGE SCALE GENOMIC DNA]</scope>
    <source>
        <strain evidence="14">CCUG 55585</strain>
    </source>
</reference>
<evidence type="ECO:0000259" key="12">
    <source>
        <dbReference type="Pfam" id="PF12019"/>
    </source>
</evidence>
<evidence type="ECO:0000256" key="1">
    <source>
        <dbReference type="ARBA" id="ARBA00004377"/>
    </source>
</evidence>
<keyword evidence="4" id="KW-0488">Methylation</keyword>
<keyword evidence="6 11" id="KW-0812">Transmembrane</keyword>
<dbReference type="Pfam" id="PF12019">
    <property type="entry name" value="GspH"/>
    <property type="match status" value="1"/>
</dbReference>
<keyword evidence="8 11" id="KW-0472">Membrane</keyword>
<sequence length="199" mass="21132">MGIIRRKSPAPGGHRASHGFTLIELMVTLGVLAVVIGIGIPLFSTMTNGNRLTGAANEAVAAFQIARSEAIRRNVRTVLCESIDSTTCRNGSPWRGWIVFTDFNRNNIPDAGEIMRTGTFEGPLVVLASSNIPNNRVVFRADGLAYNDNALLEANLRICLPVNQPETNARDIAITLGGRVGVKAPVDAAGNTCPAPGNI</sequence>
<proteinExistence type="inferred from homology"/>
<evidence type="ECO:0000313" key="13">
    <source>
        <dbReference type="EMBL" id="MFD0727319.1"/>
    </source>
</evidence>
<evidence type="ECO:0000256" key="9">
    <source>
        <dbReference type="ARBA" id="ARBA00025772"/>
    </source>
</evidence>
<evidence type="ECO:0000256" key="8">
    <source>
        <dbReference type="ARBA" id="ARBA00023136"/>
    </source>
</evidence>
<evidence type="ECO:0000256" key="7">
    <source>
        <dbReference type="ARBA" id="ARBA00022989"/>
    </source>
</evidence>
<gene>
    <name evidence="13" type="ORF">ACFQ0E_17120</name>
</gene>
<feature type="domain" description="General secretion pathway GspH" evidence="12">
    <location>
        <begin position="55"/>
        <end position="178"/>
    </location>
</feature>
<organism evidence="13 14">
    <name type="scientific">Lysobacter brunescens</name>
    <dbReference type="NCBI Taxonomy" id="262323"/>
    <lineage>
        <taxon>Bacteria</taxon>
        <taxon>Pseudomonadati</taxon>
        <taxon>Pseudomonadota</taxon>
        <taxon>Gammaproteobacteria</taxon>
        <taxon>Lysobacterales</taxon>
        <taxon>Lysobacteraceae</taxon>
        <taxon>Lysobacter</taxon>
    </lineage>
</organism>
<protein>
    <recommendedName>
        <fullName evidence="2">Type II secretion system protein H</fullName>
    </recommendedName>
    <alternativeName>
        <fullName evidence="10">General secretion pathway protein H</fullName>
    </alternativeName>
</protein>
<keyword evidence="3" id="KW-1003">Cell membrane</keyword>
<name>A0ABW2YFL9_9GAMM</name>
<evidence type="ECO:0000256" key="2">
    <source>
        <dbReference type="ARBA" id="ARBA00021549"/>
    </source>
</evidence>
<dbReference type="RefSeq" id="WP_386825922.1">
    <property type="nucleotide sequence ID" value="NZ_JBHTIF010000005.1"/>
</dbReference>
<dbReference type="Gene3D" id="3.55.40.10">
    <property type="entry name" value="minor pseudopilin epsh domain"/>
    <property type="match status" value="1"/>
</dbReference>
<evidence type="ECO:0000256" key="11">
    <source>
        <dbReference type="SAM" id="Phobius"/>
    </source>
</evidence>
<keyword evidence="7 11" id="KW-1133">Transmembrane helix</keyword>
<dbReference type="EMBL" id="JBHTIF010000005">
    <property type="protein sequence ID" value="MFD0727319.1"/>
    <property type="molecule type" value="Genomic_DNA"/>
</dbReference>
<evidence type="ECO:0000256" key="10">
    <source>
        <dbReference type="ARBA" id="ARBA00030775"/>
    </source>
</evidence>
<dbReference type="PROSITE" id="PS00409">
    <property type="entry name" value="PROKAR_NTER_METHYL"/>
    <property type="match status" value="1"/>
</dbReference>
<accession>A0ABW2YFL9</accession>
<comment type="subcellular location">
    <subcellularLocation>
        <location evidence="1">Cell inner membrane</location>
        <topology evidence="1">Single-pass membrane protein</topology>
    </subcellularLocation>
</comment>
<evidence type="ECO:0000256" key="4">
    <source>
        <dbReference type="ARBA" id="ARBA00022481"/>
    </source>
</evidence>
<evidence type="ECO:0000256" key="5">
    <source>
        <dbReference type="ARBA" id="ARBA00022519"/>
    </source>
</evidence>
<dbReference type="NCBIfam" id="TIGR02532">
    <property type="entry name" value="IV_pilin_GFxxxE"/>
    <property type="match status" value="1"/>
</dbReference>
<evidence type="ECO:0000256" key="3">
    <source>
        <dbReference type="ARBA" id="ARBA00022475"/>
    </source>
</evidence>
<feature type="transmembrane region" description="Helical" evidence="11">
    <location>
        <begin position="21"/>
        <end position="43"/>
    </location>
</feature>
<comment type="caution">
    <text evidence="13">The sequence shown here is derived from an EMBL/GenBank/DDBJ whole genome shotgun (WGS) entry which is preliminary data.</text>
</comment>
<comment type="similarity">
    <text evidence="9">Belongs to the GSP H family.</text>
</comment>